<dbReference type="InterPro" id="IPR036291">
    <property type="entry name" value="NAD(P)-bd_dom_sf"/>
</dbReference>
<keyword evidence="6" id="KW-0299">Galactose metabolism</keyword>
<dbReference type="GO" id="GO:0033499">
    <property type="term" value="P:galactose catabolic process via UDP-galactose, Leloir pathway"/>
    <property type="evidence" value="ECO:0007669"/>
    <property type="project" value="TreeGrafter"/>
</dbReference>
<keyword evidence="7" id="KW-0413">Isomerase</keyword>
<organism evidence="10">
    <name type="scientific">Darwinula stevensoni</name>
    <dbReference type="NCBI Taxonomy" id="69355"/>
    <lineage>
        <taxon>Eukaryota</taxon>
        <taxon>Metazoa</taxon>
        <taxon>Ecdysozoa</taxon>
        <taxon>Arthropoda</taxon>
        <taxon>Crustacea</taxon>
        <taxon>Oligostraca</taxon>
        <taxon>Ostracoda</taxon>
        <taxon>Podocopa</taxon>
        <taxon>Podocopida</taxon>
        <taxon>Darwinulocopina</taxon>
        <taxon>Darwinuloidea</taxon>
        <taxon>Darwinulidae</taxon>
        <taxon>Darwinula</taxon>
    </lineage>
</organism>
<dbReference type="Pfam" id="PF16363">
    <property type="entry name" value="GDP_Man_Dehyd"/>
    <property type="match status" value="1"/>
</dbReference>
<dbReference type="PANTHER" id="PTHR43725:SF31">
    <property type="entry name" value="UDP-GLUCOSE 4-EPIMERASE"/>
    <property type="match status" value="1"/>
</dbReference>
<dbReference type="Gene3D" id="3.90.25.10">
    <property type="entry name" value="UDP-galactose 4-epimerase, domain 1"/>
    <property type="match status" value="2"/>
</dbReference>
<dbReference type="Proteomes" id="UP000677054">
    <property type="component" value="Unassembled WGS sequence"/>
</dbReference>
<comment type="function">
    <text evidence="3">Catalyzes two distinct but analogous reactions: the reversible epimerization of UDP-glucose to UDP-galactose and the reversible epimerization of UDP-N-acetylglucosamine to UDP-N-acetylgalactosamine. The reaction with UDP-Gal plays a critical role in the Leloir pathway of galactose catabolism in which galactose is converted to the glycolytic intermediate glucose 6-phosphate. It contributes to the catabolism of dietary galactose and enables the endogenous biosynthesis of both UDP-Gal and UDP-GalNAc when exogenous sources are limited. Both UDP-sugar interconversions are important in the synthesis of glycoproteins and glycolipids.</text>
</comment>
<evidence type="ECO:0000256" key="3">
    <source>
        <dbReference type="ARBA" id="ARBA00002760"/>
    </source>
</evidence>
<dbReference type="EMBL" id="LR900780">
    <property type="protein sequence ID" value="CAD7246874.1"/>
    <property type="molecule type" value="Genomic_DNA"/>
</dbReference>
<dbReference type="EC" id="5.1.3.7" evidence="4"/>
<sequence length="420" mass="47212">MGDKKVVFVTGGAGYIGSHCVLELLNAGYDVVAIDNFANSVGKGDHAKSLERVEKLTGKKITFHQVDLLDEEALKKAFTERKVDFVIHFAAMKSVGESMEKPFLYYKNNLIGTINLLEVMKESGVKNLVFSSSCTVYGNPEKLPITEEHPIGRNLTNVYGRTKYFTEEMLRDLSHTDPEWNFINLRYFNPVGAHPSGDIGEDPTKPYANIMPYIGQVAVGKKPSLIIFGNDYSTPDGTCVRDYIHIMDLASGHVAAIRKLEKEHVKWRGYNLGIGKGLSVLALKDLFEEVSGKKVNFTIGPRRPHNVDLPVLYCDASLAMKELDWKPQVMDHKQMWQGVSVLQLVDAFQRSCGIKIPYEFKPRREGDIVAMYGNVSLAKDELGWNAQCSLEQMCEDFWRWQSKNPNGYLTEEEVAAMNGK</sequence>
<name>A0A7R9A7G5_9CRUS</name>
<dbReference type="Gene3D" id="3.40.50.720">
    <property type="entry name" value="NAD(P)-binding Rossmann-like Domain"/>
    <property type="match status" value="1"/>
</dbReference>
<evidence type="ECO:0000256" key="7">
    <source>
        <dbReference type="ARBA" id="ARBA00023235"/>
    </source>
</evidence>
<dbReference type="AlphaFoldDB" id="A0A7R9A7G5"/>
<dbReference type="InterPro" id="IPR016040">
    <property type="entry name" value="NAD(P)-bd_dom"/>
</dbReference>
<gene>
    <name evidence="10" type="ORF">DSTB1V02_LOCUS6717</name>
</gene>
<evidence type="ECO:0000256" key="2">
    <source>
        <dbReference type="ARBA" id="ARBA00001911"/>
    </source>
</evidence>
<dbReference type="GO" id="GO:0005829">
    <property type="term" value="C:cytosol"/>
    <property type="evidence" value="ECO:0007669"/>
    <property type="project" value="TreeGrafter"/>
</dbReference>
<evidence type="ECO:0000313" key="11">
    <source>
        <dbReference type="Proteomes" id="UP000677054"/>
    </source>
</evidence>
<evidence type="ECO:0000256" key="4">
    <source>
        <dbReference type="ARBA" id="ARBA00013175"/>
    </source>
</evidence>
<feature type="domain" description="NAD(P)-binding" evidence="9">
    <location>
        <begin position="8"/>
        <end position="329"/>
    </location>
</feature>
<keyword evidence="11" id="KW-1185">Reference proteome</keyword>
<dbReference type="EMBL" id="CAJPEV010001263">
    <property type="protein sequence ID" value="CAG0891719.1"/>
    <property type="molecule type" value="Genomic_DNA"/>
</dbReference>
<evidence type="ECO:0000256" key="5">
    <source>
        <dbReference type="ARBA" id="ARBA00023027"/>
    </source>
</evidence>
<evidence type="ECO:0000256" key="8">
    <source>
        <dbReference type="ARBA" id="ARBA00031827"/>
    </source>
</evidence>
<comment type="catalytic activity">
    <reaction evidence="1">
        <text>UDP-N-acetyl-alpha-D-glucosamine = UDP-N-acetyl-alpha-D-galactosamine</text>
        <dbReference type="Rhea" id="RHEA:20517"/>
        <dbReference type="ChEBI" id="CHEBI:57705"/>
        <dbReference type="ChEBI" id="CHEBI:67138"/>
        <dbReference type="EC" id="5.1.3.7"/>
    </reaction>
</comment>
<dbReference type="GO" id="GO:0003974">
    <property type="term" value="F:UDP-N-acetylglucosamine 4-epimerase activity"/>
    <property type="evidence" value="ECO:0007669"/>
    <property type="project" value="UniProtKB-EC"/>
</dbReference>
<accession>A0A7R9A7G5</accession>
<keyword evidence="6" id="KW-0119">Carbohydrate metabolism</keyword>
<evidence type="ECO:0000256" key="6">
    <source>
        <dbReference type="ARBA" id="ARBA00023144"/>
    </source>
</evidence>
<dbReference type="PANTHER" id="PTHR43725">
    <property type="entry name" value="UDP-GLUCOSE 4-EPIMERASE"/>
    <property type="match status" value="1"/>
</dbReference>
<evidence type="ECO:0000313" key="10">
    <source>
        <dbReference type="EMBL" id="CAD7246874.1"/>
    </source>
</evidence>
<reference evidence="10" key="1">
    <citation type="submission" date="2020-11" db="EMBL/GenBank/DDBJ databases">
        <authorList>
            <person name="Tran Van P."/>
        </authorList>
    </citation>
    <scope>NUCLEOTIDE SEQUENCE</scope>
</reference>
<dbReference type="SUPFAM" id="SSF51735">
    <property type="entry name" value="NAD(P)-binding Rossmann-fold domains"/>
    <property type="match status" value="2"/>
</dbReference>
<keyword evidence="5" id="KW-0520">NAD</keyword>
<proteinExistence type="predicted"/>
<comment type="cofactor">
    <cofactor evidence="2">
        <name>NAD(+)</name>
        <dbReference type="ChEBI" id="CHEBI:57540"/>
    </cofactor>
</comment>
<dbReference type="NCBIfam" id="TIGR01179">
    <property type="entry name" value="galE"/>
    <property type="match status" value="1"/>
</dbReference>
<dbReference type="OrthoDB" id="9402762at2759"/>
<dbReference type="CDD" id="cd05247">
    <property type="entry name" value="UDP_G4E_1_SDR_e"/>
    <property type="match status" value="1"/>
</dbReference>
<dbReference type="GO" id="GO:0003978">
    <property type="term" value="F:UDP-glucose 4-epimerase activity"/>
    <property type="evidence" value="ECO:0007669"/>
    <property type="project" value="InterPro"/>
</dbReference>
<evidence type="ECO:0000259" key="9">
    <source>
        <dbReference type="Pfam" id="PF16363"/>
    </source>
</evidence>
<dbReference type="InterPro" id="IPR005886">
    <property type="entry name" value="UDP_G4E"/>
</dbReference>
<evidence type="ECO:0000256" key="1">
    <source>
        <dbReference type="ARBA" id="ARBA00000014"/>
    </source>
</evidence>
<protein>
    <recommendedName>
        <fullName evidence="8">UDP-N-acetylglucosamine 4-epimerase</fullName>
        <ecNumber evidence="4">5.1.3.7</ecNumber>
    </recommendedName>
    <alternativeName>
        <fullName evidence="8">UDP-N-acetylglucosamine 4-epimerase</fullName>
    </alternativeName>
</protein>